<dbReference type="EMBL" id="PDYG01000003">
    <property type="protein sequence ID" value="PHU38724.1"/>
    <property type="molecule type" value="Genomic_DNA"/>
</dbReference>
<comment type="caution">
    <text evidence="1">The sequence shown here is derived from an EMBL/GenBank/DDBJ whole genome shotgun (WGS) entry which is preliminary data.</text>
</comment>
<dbReference type="InterPro" id="IPR025412">
    <property type="entry name" value="DUF4304"/>
</dbReference>
<dbReference type="AlphaFoldDB" id="A0A2G3E652"/>
<protein>
    <recommendedName>
        <fullName evidence="3">DUF4304 domain-containing protein</fullName>
    </recommendedName>
</protein>
<evidence type="ECO:0000313" key="2">
    <source>
        <dbReference type="Proteomes" id="UP000224563"/>
    </source>
</evidence>
<dbReference type="Proteomes" id="UP000224563">
    <property type="component" value="Unassembled WGS sequence"/>
</dbReference>
<reference evidence="1 2" key="1">
    <citation type="submission" date="2017-10" db="EMBL/GenBank/DDBJ databases">
        <title>Resolving the taxonomy of Roseburia spp., Eubacterium rectale and Agathobacter spp. through phylogenomic analysis.</title>
        <authorList>
            <person name="Sheridan P.O."/>
            <person name="Walker A.W."/>
            <person name="Duncan S.H."/>
            <person name="Scott K.P."/>
            <person name="Toole P.W.O."/>
            <person name="Luis P."/>
            <person name="Flint H.J."/>
        </authorList>
    </citation>
    <scope>NUCLEOTIDE SEQUENCE [LARGE SCALE GENOMIC DNA]</scope>
    <source>
        <strain evidence="1 2">JK623</strain>
    </source>
</reference>
<accession>A0A2G3E652</accession>
<gene>
    <name evidence="1" type="ORF">CSX02_00850</name>
</gene>
<proteinExistence type="predicted"/>
<name>A0A2G3E652_9FIRM</name>
<dbReference type="Pfam" id="PF14137">
    <property type="entry name" value="DUF4304"/>
    <property type="match status" value="1"/>
</dbReference>
<reference evidence="1 2" key="2">
    <citation type="submission" date="2017-10" db="EMBL/GenBank/DDBJ databases">
        <authorList>
            <person name="Banno H."/>
            <person name="Chua N.-H."/>
        </authorList>
    </citation>
    <scope>NUCLEOTIDE SEQUENCE [LARGE SCALE GENOMIC DNA]</scope>
    <source>
        <strain evidence="1 2">JK623</strain>
    </source>
</reference>
<sequence>MSQSSKMNAALKKYVFQPLLDNGFTGKYPHYRKVYDNRIELLAVQKNKYGNSFTIEISTIFPQQKDRKKNYNDHGKCLDDINVWDTNLRYRLPGTIDGWFYYTDVYTCTFKIKGRKFVDYLAVSEEKKKNFQPPESYKQIQMADESIYEKVCVDVNSQMQKAFVWWEKMNKKYS</sequence>
<organism evidence="1 2">
    <name type="scientific">Agathobacter ruminis</name>
    <dbReference type="NCBI Taxonomy" id="1712665"/>
    <lineage>
        <taxon>Bacteria</taxon>
        <taxon>Bacillati</taxon>
        <taxon>Bacillota</taxon>
        <taxon>Clostridia</taxon>
        <taxon>Lachnospirales</taxon>
        <taxon>Lachnospiraceae</taxon>
        <taxon>Agathobacter</taxon>
    </lineage>
</organism>
<evidence type="ECO:0008006" key="3">
    <source>
        <dbReference type="Google" id="ProtNLM"/>
    </source>
</evidence>
<keyword evidence="2" id="KW-1185">Reference proteome</keyword>
<dbReference type="RefSeq" id="WP_099385277.1">
    <property type="nucleotide sequence ID" value="NZ_JANSWH010000066.1"/>
</dbReference>
<evidence type="ECO:0000313" key="1">
    <source>
        <dbReference type="EMBL" id="PHU38724.1"/>
    </source>
</evidence>